<comment type="miscellaneous">
    <text evidence="5">In the reaction, the free carboxyl group of octanoic acid is attached via an amide linkage to the epsilon-amino group of a specific lysine residue of lipoyl domains of lipoate-dependent enzymes.</text>
</comment>
<dbReference type="NCBIfam" id="TIGR00214">
    <property type="entry name" value="lipB"/>
    <property type="match status" value="1"/>
</dbReference>
<dbReference type="Gene3D" id="3.30.930.10">
    <property type="entry name" value="Bira Bifunctional Protein, Domain 2"/>
    <property type="match status" value="1"/>
</dbReference>
<protein>
    <recommendedName>
        <fullName evidence="5 6">Octanoyltransferase</fullName>
        <ecNumber evidence="5 6">2.3.1.181</ecNumber>
    </recommendedName>
    <alternativeName>
        <fullName evidence="5">Lipoate-protein ligase B</fullName>
    </alternativeName>
    <alternativeName>
        <fullName evidence="5">Lipoyl/octanoyl transferase</fullName>
    </alternativeName>
    <alternativeName>
        <fullName evidence="5">Octanoyl-[acyl-carrier-protein]-protein N-octanoyltransferase</fullName>
    </alternativeName>
</protein>
<evidence type="ECO:0000259" key="10">
    <source>
        <dbReference type="PROSITE" id="PS51733"/>
    </source>
</evidence>
<comment type="function">
    <text evidence="4 5 6">Catalyzes the transfer of endogenously produced octanoic acid from octanoyl-acyl-carrier-protein onto the lipoyl domains of lipoate-dependent enzymes. Lipoyl-ACP can also act as a substrate although octanoyl-ACP is likely to be the physiological substrate.</text>
</comment>
<dbReference type="Pfam" id="PF21948">
    <property type="entry name" value="LplA-B_cat"/>
    <property type="match status" value="1"/>
</dbReference>
<dbReference type="PANTHER" id="PTHR10993:SF7">
    <property type="entry name" value="LIPOYLTRANSFERASE 2, MITOCHONDRIAL-RELATED"/>
    <property type="match status" value="1"/>
</dbReference>
<organism evidence="11 12">
    <name type="scientific">Petrocella atlantisensis</name>
    <dbReference type="NCBI Taxonomy" id="2173034"/>
    <lineage>
        <taxon>Bacteria</taxon>
        <taxon>Bacillati</taxon>
        <taxon>Bacillota</taxon>
        <taxon>Clostridia</taxon>
        <taxon>Lachnospirales</taxon>
        <taxon>Vallitaleaceae</taxon>
        <taxon>Petrocella</taxon>
    </lineage>
</organism>
<dbReference type="GO" id="GO:0009249">
    <property type="term" value="P:protein lipoylation"/>
    <property type="evidence" value="ECO:0007669"/>
    <property type="project" value="InterPro"/>
</dbReference>
<dbReference type="GO" id="GO:0005737">
    <property type="term" value="C:cytoplasm"/>
    <property type="evidence" value="ECO:0007669"/>
    <property type="project" value="UniProtKB-SubCell"/>
</dbReference>
<dbReference type="PANTHER" id="PTHR10993">
    <property type="entry name" value="OCTANOYLTRANSFERASE"/>
    <property type="match status" value="1"/>
</dbReference>
<dbReference type="AlphaFoldDB" id="A0A3P7NYJ6"/>
<dbReference type="InterPro" id="IPR045864">
    <property type="entry name" value="aa-tRNA-synth_II/BPL/LPL"/>
</dbReference>
<dbReference type="PROSITE" id="PS01313">
    <property type="entry name" value="LIPB"/>
    <property type="match status" value="1"/>
</dbReference>
<reference evidence="11 12" key="1">
    <citation type="submission" date="2018-09" db="EMBL/GenBank/DDBJ databases">
        <authorList>
            <person name="Postec A."/>
        </authorList>
    </citation>
    <scope>NUCLEOTIDE SEQUENCE [LARGE SCALE GENOMIC DNA]</scope>
    <source>
        <strain evidence="11">70B-A</strain>
    </source>
</reference>
<dbReference type="GO" id="GO:0033819">
    <property type="term" value="F:lipoyl(octanoyl) transferase activity"/>
    <property type="evidence" value="ECO:0007669"/>
    <property type="project" value="UniProtKB-EC"/>
</dbReference>
<dbReference type="EC" id="2.3.1.181" evidence="5 6"/>
<dbReference type="RefSeq" id="WP_125137452.1">
    <property type="nucleotide sequence ID" value="NZ_LR130778.1"/>
</dbReference>
<evidence type="ECO:0000256" key="1">
    <source>
        <dbReference type="ARBA" id="ARBA00004821"/>
    </source>
</evidence>
<evidence type="ECO:0000256" key="8">
    <source>
        <dbReference type="PIRSR" id="PIRSR016262-2"/>
    </source>
</evidence>
<dbReference type="NCBIfam" id="NF010925">
    <property type="entry name" value="PRK14345.1"/>
    <property type="match status" value="1"/>
</dbReference>
<dbReference type="OrthoDB" id="9787061at2"/>
<keyword evidence="3 5" id="KW-0012">Acyltransferase</keyword>
<evidence type="ECO:0000256" key="5">
    <source>
        <dbReference type="HAMAP-Rule" id="MF_00013"/>
    </source>
</evidence>
<dbReference type="InterPro" id="IPR004143">
    <property type="entry name" value="BPL_LPL_catalytic"/>
</dbReference>
<evidence type="ECO:0000256" key="9">
    <source>
        <dbReference type="PIRSR" id="PIRSR016262-3"/>
    </source>
</evidence>
<feature type="active site" description="Acyl-thioester intermediate" evidence="5 7">
    <location>
        <position position="182"/>
    </location>
</feature>
<comment type="similarity">
    <text evidence="5 6">Belongs to the LipB family.</text>
</comment>
<dbReference type="InterPro" id="IPR020605">
    <property type="entry name" value="Octanoyltransferase_CS"/>
</dbReference>
<dbReference type="UniPathway" id="UPA00538">
    <property type="reaction ID" value="UER00592"/>
</dbReference>
<comment type="catalytic activity">
    <reaction evidence="5 6">
        <text>octanoyl-[ACP] + L-lysyl-[protein] = N(6)-octanoyl-L-lysyl-[protein] + holo-[ACP] + H(+)</text>
        <dbReference type="Rhea" id="RHEA:17665"/>
        <dbReference type="Rhea" id="RHEA-COMP:9636"/>
        <dbReference type="Rhea" id="RHEA-COMP:9685"/>
        <dbReference type="Rhea" id="RHEA-COMP:9752"/>
        <dbReference type="Rhea" id="RHEA-COMP:9928"/>
        <dbReference type="ChEBI" id="CHEBI:15378"/>
        <dbReference type="ChEBI" id="CHEBI:29969"/>
        <dbReference type="ChEBI" id="CHEBI:64479"/>
        <dbReference type="ChEBI" id="CHEBI:78463"/>
        <dbReference type="ChEBI" id="CHEBI:78809"/>
        <dbReference type="EC" id="2.3.1.181"/>
    </reaction>
</comment>
<dbReference type="PIRSF" id="PIRSF016262">
    <property type="entry name" value="LPLase"/>
    <property type="match status" value="1"/>
</dbReference>
<evidence type="ECO:0000313" key="12">
    <source>
        <dbReference type="Proteomes" id="UP000279029"/>
    </source>
</evidence>
<evidence type="ECO:0000256" key="7">
    <source>
        <dbReference type="PIRSR" id="PIRSR016262-1"/>
    </source>
</evidence>
<feature type="binding site" evidence="5 8">
    <location>
        <begin position="83"/>
        <end position="90"/>
    </location>
    <ligand>
        <name>substrate</name>
    </ligand>
</feature>
<dbReference type="KEGG" id="cbar:PATL70BA_2409"/>
<evidence type="ECO:0000256" key="3">
    <source>
        <dbReference type="ARBA" id="ARBA00023315"/>
    </source>
</evidence>
<dbReference type="Proteomes" id="UP000279029">
    <property type="component" value="Chromosome"/>
</dbReference>
<comment type="subcellular location">
    <subcellularLocation>
        <location evidence="5">Cytoplasm</location>
    </subcellularLocation>
</comment>
<dbReference type="CDD" id="cd16444">
    <property type="entry name" value="LipB"/>
    <property type="match status" value="1"/>
</dbReference>
<evidence type="ECO:0000313" key="11">
    <source>
        <dbReference type="EMBL" id="VDN48304.1"/>
    </source>
</evidence>
<feature type="site" description="Lowers pKa of active site Cys" evidence="5 9">
    <location>
        <position position="148"/>
    </location>
</feature>
<dbReference type="HAMAP" id="MF_00013">
    <property type="entry name" value="LipB"/>
    <property type="match status" value="1"/>
</dbReference>
<dbReference type="PROSITE" id="PS51733">
    <property type="entry name" value="BPL_LPL_CATALYTIC"/>
    <property type="match status" value="1"/>
</dbReference>
<dbReference type="EMBL" id="LR130778">
    <property type="protein sequence ID" value="VDN48304.1"/>
    <property type="molecule type" value="Genomic_DNA"/>
</dbReference>
<evidence type="ECO:0000256" key="4">
    <source>
        <dbReference type="ARBA" id="ARBA00024732"/>
    </source>
</evidence>
<accession>A0A3P7NYJ6</accession>
<dbReference type="InterPro" id="IPR000544">
    <property type="entry name" value="Octanoyltransferase"/>
</dbReference>
<feature type="binding site" evidence="5 8">
    <location>
        <begin position="164"/>
        <end position="166"/>
    </location>
    <ligand>
        <name>substrate</name>
    </ligand>
</feature>
<keyword evidence="2 5" id="KW-0808">Transferase</keyword>
<keyword evidence="12" id="KW-1185">Reference proteome</keyword>
<gene>
    <name evidence="5 11" type="primary">lipB</name>
    <name evidence="11" type="ORF">PATL70BA_2409</name>
</gene>
<proteinExistence type="inferred from homology"/>
<feature type="domain" description="BPL/LPL catalytic" evidence="10">
    <location>
        <begin position="38"/>
        <end position="221"/>
    </location>
</feature>
<feature type="binding site" evidence="5 8">
    <location>
        <begin position="151"/>
        <end position="153"/>
    </location>
    <ligand>
        <name>substrate</name>
    </ligand>
</feature>
<name>A0A3P7NYJ6_9FIRM</name>
<sequence length="244" mass="28095">MHDMEVIDIEVQIVQLGLMDYKEVYDLQKKALGLRQKNLIGDTLLLVEHDSVITSGIRGASDHILVTDQFLKDKHVPVYEIRRGGDVTYHGPGQIVGYPIIDLKNHGKDIRSFVRNVEEIFIRLLKEHYDITANRDPLHPGVWVDDNKITAVGFEIKRWVSMHGFAFNVNTKMDEFDWIVPCGIKEKGVTSLQELIGRAEDEHQIREWIIQYFSELFNVKTYTTDKQAFLTNMDDLLLSDIGKA</sequence>
<keyword evidence="5" id="KW-0963">Cytoplasm</keyword>
<evidence type="ECO:0000256" key="6">
    <source>
        <dbReference type="PIRNR" id="PIRNR016262"/>
    </source>
</evidence>
<comment type="pathway">
    <text evidence="1 5 6">Protein modification; protein lipoylation via endogenous pathway; protein N(6)-(lipoyl)lysine from octanoyl-[acyl-carrier-protein]: step 1/2.</text>
</comment>
<evidence type="ECO:0000256" key="2">
    <source>
        <dbReference type="ARBA" id="ARBA00022679"/>
    </source>
</evidence>
<dbReference type="SUPFAM" id="SSF55681">
    <property type="entry name" value="Class II aaRS and biotin synthetases"/>
    <property type="match status" value="1"/>
</dbReference>